<dbReference type="STRING" id="543728.Vapar_2497"/>
<dbReference type="EMBL" id="CP001635">
    <property type="protein sequence ID" value="ACS19123.1"/>
    <property type="molecule type" value="Genomic_DNA"/>
</dbReference>
<name>C5CJS0_VARPS</name>
<feature type="compositionally biased region" description="Basic and acidic residues" evidence="1">
    <location>
        <begin position="23"/>
        <end position="49"/>
    </location>
</feature>
<feature type="region of interest" description="Disordered" evidence="1">
    <location>
        <begin position="1"/>
        <end position="58"/>
    </location>
</feature>
<accession>C5CJS0</accession>
<dbReference type="AlphaFoldDB" id="C5CJS0"/>
<reference evidence="2" key="1">
    <citation type="submission" date="2009-06" db="EMBL/GenBank/DDBJ databases">
        <title>Complete sequence of chromosome 1 of Variovorax paradoxus S110.</title>
        <authorList>
            <consortium name="US DOE Joint Genome Institute"/>
            <person name="Lucas S."/>
            <person name="Copeland A."/>
            <person name="Lapidus A."/>
            <person name="Glavina del Rio T."/>
            <person name="Tice H."/>
            <person name="Bruce D."/>
            <person name="Goodwin L."/>
            <person name="Pitluck S."/>
            <person name="Chertkov O."/>
            <person name="Brettin T."/>
            <person name="Detter J.C."/>
            <person name="Han C."/>
            <person name="Larimer F."/>
            <person name="Land M."/>
            <person name="Hauser L."/>
            <person name="Kyrpides N."/>
            <person name="Ovchinnikova G."/>
            <person name="Orwin P."/>
            <person name="Leadbetter J.R."/>
            <person name="Spain J.C."/>
            <person name="Han J.I."/>
        </authorList>
    </citation>
    <scope>NUCLEOTIDE SEQUENCE</scope>
    <source>
        <strain evidence="2">S110</strain>
    </source>
</reference>
<evidence type="ECO:0000313" key="2">
    <source>
        <dbReference type="EMBL" id="ACS19123.1"/>
    </source>
</evidence>
<organism evidence="2">
    <name type="scientific">Variovorax paradoxus (strain S110)</name>
    <dbReference type="NCBI Taxonomy" id="543728"/>
    <lineage>
        <taxon>Bacteria</taxon>
        <taxon>Pseudomonadati</taxon>
        <taxon>Pseudomonadota</taxon>
        <taxon>Betaproteobacteria</taxon>
        <taxon>Burkholderiales</taxon>
        <taxon>Comamonadaceae</taxon>
        <taxon>Variovorax</taxon>
    </lineage>
</organism>
<sequence length="58" mass="6593">MTYQRNETAEPMASEPLLMQDENSGKDGRRYNEWHASRPDARLNAREAAEAVSQEGRA</sequence>
<proteinExistence type="predicted"/>
<evidence type="ECO:0000256" key="1">
    <source>
        <dbReference type="SAM" id="MobiDB-lite"/>
    </source>
</evidence>
<dbReference type="HOGENOM" id="CLU_2978004_0_0_4"/>
<dbReference type="KEGG" id="vap:Vapar_2497"/>
<gene>
    <name evidence="2" type="ordered locus">Vapar_2497</name>
</gene>
<protein>
    <submittedName>
        <fullName evidence="2">Uncharacterized protein</fullName>
    </submittedName>
</protein>